<organism evidence="3 4">
    <name type="scientific">Leptospira ryugenii</name>
    <dbReference type="NCBI Taxonomy" id="1917863"/>
    <lineage>
        <taxon>Bacteria</taxon>
        <taxon>Pseudomonadati</taxon>
        <taxon>Spirochaetota</taxon>
        <taxon>Spirochaetia</taxon>
        <taxon>Leptospirales</taxon>
        <taxon>Leptospiraceae</taxon>
        <taxon>Leptospira</taxon>
    </lineage>
</organism>
<dbReference type="Proteomes" id="UP000245133">
    <property type="component" value="Unassembled WGS sequence"/>
</dbReference>
<evidence type="ECO:0008006" key="5">
    <source>
        <dbReference type="Google" id="ProtNLM"/>
    </source>
</evidence>
<name>A0A2P2E373_9LEPT</name>
<evidence type="ECO:0000313" key="4">
    <source>
        <dbReference type="Proteomes" id="UP000245133"/>
    </source>
</evidence>
<dbReference type="InterPro" id="IPR011989">
    <property type="entry name" value="ARM-like"/>
</dbReference>
<reference evidence="3 4" key="1">
    <citation type="submission" date="2018-02" db="EMBL/GenBank/DDBJ databases">
        <title>Novel Leptospira species isolated from soil and water in Japan.</title>
        <authorList>
            <person name="Nakao R."/>
            <person name="Masuzawa T."/>
        </authorList>
    </citation>
    <scope>NUCLEOTIDE SEQUENCE [LARGE SCALE GENOMIC DNA]</scope>
    <source>
        <strain evidence="3 4">YH101</strain>
    </source>
</reference>
<feature type="coiled-coil region" evidence="1">
    <location>
        <begin position="252"/>
        <end position="279"/>
    </location>
</feature>
<feature type="compositionally biased region" description="Basic and acidic residues" evidence="2">
    <location>
        <begin position="218"/>
        <end position="234"/>
    </location>
</feature>
<comment type="caution">
    <text evidence="3">The sequence shown here is derived from an EMBL/GenBank/DDBJ whole genome shotgun (WGS) entry which is preliminary data.</text>
</comment>
<gene>
    <name evidence="3" type="ORF">LPTSP4_28160</name>
</gene>
<dbReference type="InterPro" id="IPR016024">
    <property type="entry name" value="ARM-type_fold"/>
</dbReference>
<protein>
    <recommendedName>
        <fullName evidence="5">HEAT repeat protein</fullName>
    </recommendedName>
</protein>
<dbReference type="Gene3D" id="1.25.10.10">
    <property type="entry name" value="Leucine-rich Repeat Variant"/>
    <property type="match status" value="1"/>
</dbReference>
<accession>A0A2P2E373</accession>
<feature type="compositionally biased region" description="Basic and acidic residues" evidence="2">
    <location>
        <begin position="189"/>
        <end position="202"/>
    </location>
</feature>
<dbReference type="EMBL" id="BFBB01000008">
    <property type="protein sequence ID" value="GBF51284.1"/>
    <property type="molecule type" value="Genomic_DNA"/>
</dbReference>
<keyword evidence="1" id="KW-0175">Coiled coil</keyword>
<proteinExistence type="predicted"/>
<feature type="coiled-coil region" evidence="1">
    <location>
        <begin position="149"/>
        <end position="183"/>
    </location>
</feature>
<evidence type="ECO:0000256" key="2">
    <source>
        <dbReference type="SAM" id="MobiDB-lite"/>
    </source>
</evidence>
<dbReference type="AlphaFoldDB" id="A0A2P2E373"/>
<keyword evidence="4" id="KW-1185">Reference proteome</keyword>
<feature type="region of interest" description="Disordered" evidence="2">
    <location>
        <begin position="184"/>
        <end position="236"/>
    </location>
</feature>
<sequence>MEVASHKTKLGQDIIWSLCLVPFFLFLIDCTSTRPFQLSDVSPKYAEFQNTDLDPNQGKLQQLYTSKNQVYDSFILKANKAISELEFGENVALQGENKKSFGEDIKLEMTAAGYLTESLPQTVEELPDLLSKCRELIKVAPNDFEGPSLGAVTNELTQIETKLKSLSQKSDRIVQSLKNLRSDSSNYTKNRDLTEAKNDKIQSTKQDPIVVDQPVVLQEEKLPEDKKDKPDNKSKIRISKLKKNGKVVGTTKELFKEEIKQVEDELSEEEKRENEYTEKIRSGLVEVFKWEYYKNGRNLEKILLTHPIPRVRSAAALALGRLKTGRLSLQKAIDKDGYQVRPSAYKALSEIGDKRSISYFFEGTRAEDIEVIAASFEGLGKTKDPSGRELLLTNGISSEYVVVVASSLRGLGYHQLNSDIPVFERFLKSAEENELRETAIDALAIHGSREALRVLETEFKEQPNFSERILESIGKNKSLSATFALIRLNESTEDPKLTGYIGELLLKRKAFGKYAFITISDDYLRLEPNERSKAISYVKEKDIAVVLKESPKEYSIRINEEIVTDKYYQLKMESSTPGTRGQYVNGWIFGSKLELIEVKSLGANKEAKYTNLNKKKKHQNIFNPIENKN</sequence>
<dbReference type="SUPFAM" id="SSF48371">
    <property type="entry name" value="ARM repeat"/>
    <property type="match status" value="1"/>
</dbReference>
<dbReference type="RefSeq" id="WP_244594425.1">
    <property type="nucleotide sequence ID" value="NZ_BFBB01000008.1"/>
</dbReference>
<evidence type="ECO:0000313" key="3">
    <source>
        <dbReference type="EMBL" id="GBF51284.1"/>
    </source>
</evidence>
<evidence type="ECO:0000256" key="1">
    <source>
        <dbReference type="SAM" id="Coils"/>
    </source>
</evidence>